<proteinExistence type="predicted"/>
<feature type="domain" description="ShKT" evidence="4">
    <location>
        <begin position="192"/>
        <end position="234"/>
    </location>
</feature>
<dbReference type="PANTHER" id="PTHR10127">
    <property type="entry name" value="DISCOIDIN, CUB, EGF, LAMININ , AND ZINC METALLOPROTEASE DOMAIN CONTAINING"/>
    <property type="match status" value="1"/>
</dbReference>
<feature type="binding site" evidence="2">
    <location>
        <position position="32"/>
    </location>
    <ligand>
        <name>Zn(2+)</name>
        <dbReference type="ChEBI" id="CHEBI:29105"/>
        <note>catalytic</note>
    </ligand>
</feature>
<feature type="domain" description="Peptidase M12A" evidence="5">
    <location>
        <begin position="1"/>
        <end position="129"/>
    </location>
</feature>
<dbReference type="PANTHER" id="PTHR10127:SF850">
    <property type="entry name" value="METALLOENDOPEPTIDASE"/>
    <property type="match status" value="1"/>
</dbReference>
<reference evidence="8" key="1">
    <citation type="submission" date="2016-06" db="UniProtKB">
        <authorList>
            <consortium name="WormBaseParasite"/>
        </authorList>
    </citation>
    <scope>IDENTIFICATION</scope>
</reference>
<protein>
    <recommendedName>
        <fullName evidence="3">Metalloendopeptidase</fullName>
        <ecNumber evidence="3">3.4.24.-</ecNumber>
    </recommendedName>
</protein>
<dbReference type="GO" id="GO:0008270">
    <property type="term" value="F:zinc ion binding"/>
    <property type="evidence" value="ECO:0007669"/>
    <property type="project" value="UniProtKB-UniRule"/>
</dbReference>
<dbReference type="InterPro" id="IPR001506">
    <property type="entry name" value="Peptidase_M12A"/>
</dbReference>
<evidence type="ECO:0000256" key="1">
    <source>
        <dbReference type="PROSITE-ProRule" id="PRU01005"/>
    </source>
</evidence>
<feature type="binding site" evidence="2">
    <location>
        <position position="26"/>
    </location>
    <ligand>
        <name>Zn(2+)</name>
        <dbReference type="ChEBI" id="CHEBI:29105"/>
        <note>catalytic</note>
    </ligand>
</feature>
<evidence type="ECO:0000259" key="4">
    <source>
        <dbReference type="PROSITE" id="PS51670"/>
    </source>
</evidence>
<dbReference type="InterPro" id="IPR024079">
    <property type="entry name" value="MetalloPept_cat_dom_sf"/>
</dbReference>
<dbReference type="SMART" id="SM00254">
    <property type="entry name" value="ShKT"/>
    <property type="match status" value="2"/>
</dbReference>
<dbReference type="Gene3D" id="3.40.390.10">
    <property type="entry name" value="Collagenase (Catalytic Domain)"/>
    <property type="match status" value="1"/>
</dbReference>
<dbReference type="STRING" id="70667.A0A183SYH7"/>
<dbReference type="SUPFAM" id="SSF55486">
    <property type="entry name" value="Metalloproteases ('zincins'), catalytic domain"/>
    <property type="match status" value="1"/>
</dbReference>
<keyword evidence="2 3" id="KW-0479">Metal-binding</keyword>
<feature type="binding site" evidence="2">
    <location>
        <position position="22"/>
    </location>
    <ligand>
        <name>Zn(2+)</name>
        <dbReference type="ChEBI" id="CHEBI:29105"/>
        <note>catalytic</note>
    </ligand>
</feature>
<dbReference type="Proteomes" id="UP000275846">
    <property type="component" value="Unassembled WGS sequence"/>
</dbReference>
<sequence length="240" mass="27132">MPNFSGLANCIVNLYRYGLYLHEIGHAIGMQHEHVRPDRESVLDVDLGGVPKNIQSFYDTIDQAKLQTYGSPYDLQSIMQYGPGAFSLDPKRSPLTVRDPALRHVLRAITSKDISFWDAKAMNLFYECASMFFPFYTVKCDDAHVKCHIWQKRGECTRKPELMRDKCAKSCGQCTEESTDSCRDTYILPENCKNWAFADTYIYPENCKSWAASGECQANPIWMAGNCAASCGKCPQKTST</sequence>
<dbReference type="WBParaSite" id="SSLN_0000962501-mRNA-1">
    <property type="protein sequence ID" value="SSLN_0000962501-mRNA-1"/>
    <property type="gene ID" value="SSLN_0000962501"/>
</dbReference>
<name>A0A183SYH7_SCHSO</name>
<dbReference type="Pfam" id="PF01400">
    <property type="entry name" value="Astacin"/>
    <property type="match status" value="1"/>
</dbReference>
<evidence type="ECO:0000259" key="5">
    <source>
        <dbReference type="PROSITE" id="PS51864"/>
    </source>
</evidence>
<keyword evidence="7" id="KW-1185">Reference proteome</keyword>
<keyword evidence="2 3" id="KW-0862">Zinc</keyword>
<feature type="active site" evidence="2">
    <location>
        <position position="23"/>
    </location>
</feature>
<dbReference type="GO" id="GO:0006508">
    <property type="term" value="P:proteolysis"/>
    <property type="evidence" value="ECO:0007669"/>
    <property type="project" value="UniProtKB-KW"/>
</dbReference>
<feature type="disulfide bond" evidence="1">
    <location>
        <begin position="140"/>
        <end position="174"/>
    </location>
</feature>
<dbReference type="PROSITE" id="PS51864">
    <property type="entry name" value="ASTACIN"/>
    <property type="match status" value="1"/>
</dbReference>
<keyword evidence="2 3" id="KW-0378">Hydrolase</keyword>
<dbReference type="PROSITE" id="PS51670">
    <property type="entry name" value="SHKT"/>
    <property type="match status" value="2"/>
</dbReference>
<evidence type="ECO:0000313" key="8">
    <source>
        <dbReference type="WBParaSite" id="SSLN_0000962501-mRNA-1"/>
    </source>
</evidence>
<dbReference type="AlphaFoldDB" id="A0A183SYH7"/>
<organism evidence="8">
    <name type="scientific">Schistocephalus solidus</name>
    <name type="common">Tapeworm</name>
    <dbReference type="NCBI Taxonomy" id="70667"/>
    <lineage>
        <taxon>Eukaryota</taxon>
        <taxon>Metazoa</taxon>
        <taxon>Spiralia</taxon>
        <taxon>Lophotrochozoa</taxon>
        <taxon>Platyhelminthes</taxon>
        <taxon>Cestoda</taxon>
        <taxon>Eucestoda</taxon>
        <taxon>Diphyllobothriidea</taxon>
        <taxon>Diphyllobothriidae</taxon>
        <taxon>Schistocephalus</taxon>
    </lineage>
</organism>
<dbReference type="InterPro" id="IPR003582">
    <property type="entry name" value="ShKT_dom"/>
</dbReference>
<keyword evidence="2 3" id="KW-0482">Metalloprotease</keyword>
<feature type="domain" description="ShKT" evidence="4">
    <location>
        <begin position="140"/>
        <end position="174"/>
    </location>
</feature>
<gene>
    <name evidence="6" type="ORF">SSLN_LOCUS9275</name>
</gene>
<evidence type="ECO:0000313" key="7">
    <source>
        <dbReference type="Proteomes" id="UP000275846"/>
    </source>
</evidence>
<evidence type="ECO:0000256" key="3">
    <source>
        <dbReference type="RuleBase" id="RU361183"/>
    </source>
</evidence>
<dbReference type="EC" id="3.4.24.-" evidence="3"/>
<comment type="cofactor">
    <cofactor evidence="2 3">
        <name>Zn(2+)</name>
        <dbReference type="ChEBI" id="CHEBI:29105"/>
    </cofactor>
    <text evidence="2 3">Binds 1 zinc ion per subunit.</text>
</comment>
<keyword evidence="2 3" id="KW-0645">Protease</keyword>
<dbReference type="Pfam" id="PF01549">
    <property type="entry name" value="ShK"/>
    <property type="match status" value="2"/>
</dbReference>
<dbReference type="GO" id="GO:0004222">
    <property type="term" value="F:metalloendopeptidase activity"/>
    <property type="evidence" value="ECO:0007669"/>
    <property type="project" value="UniProtKB-UniRule"/>
</dbReference>
<accession>A0A183SYH7</accession>
<dbReference type="EMBL" id="UYSU01035147">
    <property type="protein sequence ID" value="VDL95660.1"/>
    <property type="molecule type" value="Genomic_DNA"/>
</dbReference>
<dbReference type="OrthoDB" id="6276116at2759"/>
<comment type="caution">
    <text evidence="1">Lacks conserved residue(s) required for the propagation of feature annotation.</text>
</comment>
<dbReference type="PRINTS" id="PR00480">
    <property type="entry name" value="ASTACIN"/>
</dbReference>
<reference evidence="6 7" key="2">
    <citation type="submission" date="2018-11" db="EMBL/GenBank/DDBJ databases">
        <authorList>
            <consortium name="Pathogen Informatics"/>
        </authorList>
    </citation>
    <scope>NUCLEOTIDE SEQUENCE [LARGE SCALE GENOMIC DNA]</scope>
    <source>
        <strain evidence="6 7">NST_G2</strain>
    </source>
</reference>
<evidence type="ECO:0000256" key="2">
    <source>
        <dbReference type="PROSITE-ProRule" id="PRU01211"/>
    </source>
</evidence>
<keyword evidence="1" id="KW-1015">Disulfide bond</keyword>
<evidence type="ECO:0000313" key="6">
    <source>
        <dbReference type="EMBL" id="VDL95660.1"/>
    </source>
</evidence>